<dbReference type="OrthoDB" id="7596142at2"/>
<evidence type="ECO:0000313" key="1">
    <source>
        <dbReference type="EMBL" id="MQY21016.1"/>
    </source>
</evidence>
<reference evidence="1 2" key="1">
    <citation type="submission" date="2019-10" db="EMBL/GenBank/DDBJ databases">
        <title>Nocardia macrotermitis sp. nov. and Nocardia aurantia sp. nov., isolated from the gut of fungus growing-termite Macrotermes natalensis.</title>
        <authorList>
            <person name="Benndorf R."/>
            <person name="Schwitalla J."/>
            <person name="Martin K."/>
            <person name="De Beer W."/>
            <person name="Kaster A.-K."/>
            <person name="Vollmers J."/>
            <person name="Poulsen M."/>
            <person name="Beemelmanns C."/>
        </authorList>
    </citation>
    <scope>NUCLEOTIDE SEQUENCE [LARGE SCALE GENOMIC DNA]</scope>
    <source>
        <strain evidence="1 2">RB20</strain>
    </source>
</reference>
<dbReference type="RefSeq" id="WP_153411721.1">
    <property type="nucleotide sequence ID" value="NZ_WEGK01000008.1"/>
</dbReference>
<evidence type="ECO:0000313" key="2">
    <source>
        <dbReference type="Proteomes" id="UP000438448"/>
    </source>
</evidence>
<name>A0A7K0D5I8_9NOCA</name>
<keyword evidence="2" id="KW-1185">Reference proteome</keyword>
<evidence type="ECO:0008006" key="3">
    <source>
        <dbReference type="Google" id="ProtNLM"/>
    </source>
</evidence>
<organism evidence="1 2">
    <name type="scientific">Nocardia macrotermitis</name>
    <dbReference type="NCBI Taxonomy" id="2585198"/>
    <lineage>
        <taxon>Bacteria</taxon>
        <taxon>Bacillati</taxon>
        <taxon>Actinomycetota</taxon>
        <taxon>Actinomycetes</taxon>
        <taxon>Mycobacteriales</taxon>
        <taxon>Nocardiaceae</taxon>
        <taxon>Nocardia</taxon>
    </lineage>
</organism>
<protein>
    <recommendedName>
        <fullName evidence="3">SHOCT domain-containing protein</fullName>
    </recommendedName>
</protein>
<proteinExistence type="predicted"/>
<dbReference type="Proteomes" id="UP000438448">
    <property type="component" value="Unassembled WGS sequence"/>
</dbReference>
<gene>
    <name evidence="1" type="ORF">NRB20_41250</name>
</gene>
<comment type="caution">
    <text evidence="1">The sequence shown here is derived from an EMBL/GenBank/DDBJ whole genome shotgun (WGS) entry which is preliminary data.</text>
</comment>
<dbReference type="AlphaFoldDB" id="A0A7K0D5I8"/>
<dbReference type="EMBL" id="WEGK01000008">
    <property type="protein sequence ID" value="MQY21016.1"/>
    <property type="molecule type" value="Genomic_DNA"/>
</dbReference>
<sequence length="235" mass="25784">MARDCFCGCGAQIPFGRRAAANAIGRQITADLIALREASDGTLPATVDRTDLERLCYEGDAVLPRVRARTHGEIDRDEIDRDTTQAFMSAARRMRAAITRPAALKSNAPAPAPPELIRATGEVVEIRETGMTINDDPRVRLRLRVFPPSGEPFEVERKLLVSRLSIPRRGDRVEVEYDRNAPDRFTFELTAPTPGLADELTRLTRLHQDGTLTEAEFQRAKAAVLGGEPGPGAIS</sequence>
<accession>A0A7K0D5I8</accession>